<dbReference type="Pfam" id="PF07734">
    <property type="entry name" value="FBA_1"/>
    <property type="match status" value="1"/>
</dbReference>
<dbReference type="EMBL" id="OZ021739">
    <property type="protein sequence ID" value="CAK9323130.1"/>
    <property type="molecule type" value="Genomic_DNA"/>
</dbReference>
<dbReference type="Proteomes" id="UP001642487">
    <property type="component" value="Chromosome 5"/>
</dbReference>
<dbReference type="InterPro" id="IPR006527">
    <property type="entry name" value="F-box-assoc_dom_typ1"/>
</dbReference>
<sequence>MTRQFRKLPPSILIVRGHDPEDYCTDESAVGFGYDAKYGNFKVVRVVIPWVGMVSHPSRVEIYDLSKDRWREIETPVCGDVFSTPSFEMYHEGTFYWWAIIQSFTQNTEHILTFDMSEEVFGEISVPESFNRQGNFRSLMVFNGSIVLFSYPYAGEIFDIWEMEKDEFAIVSWSKLLTIGPVCGIQFPLLFVNSDELLMESKEGHVVLYSIKAQQVKELPIKGENPHGWRTNRFEATFFIKSLLPVEGRNNISYEF</sequence>
<protein>
    <recommendedName>
        <fullName evidence="1">F-box associated beta-propeller type 1 domain-containing protein</fullName>
    </recommendedName>
</protein>
<dbReference type="InterPro" id="IPR050796">
    <property type="entry name" value="SCF_F-box_component"/>
</dbReference>
<reference evidence="2 3" key="1">
    <citation type="submission" date="2024-03" db="EMBL/GenBank/DDBJ databases">
        <authorList>
            <person name="Gkanogiannis A."/>
            <person name="Becerra Lopez-Lavalle L."/>
        </authorList>
    </citation>
    <scope>NUCLEOTIDE SEQUENCE [LARGE SCALE GENOMIC DNA]</scope>
</reference>
<dbReference type="InterPro" id="IPR017451">
    <property type="entry name" value="F-box-assoc_interact_dom"/>
</dbReference>
<feature type="domain" description="F-box associated beta-propeller type 1" evidence="1">
    <location>
        <begin position="20"/>
        <end position="223"/>
    </location>
</feature>
<evidence type="ECO:0000313" key="2">
    <source>
        <dbReference type="EMBL" id="CAK9323130.1"/>
    </source>
</evidence>
<evidence type="ECO:0000259" key="1">
    <source>
        <dbReference type="Pfam" id="PF07734"/>
    </source>
</evidence>
<accession>A0ABP0YRJ6</accession>
<proteinExistence type="predicted"/>
<evidence type="ECO:0000313" key="3">
    <source>
        <dbReference type="Proteomes" id="UP001642487"/>
    </source>
</evidence>
<dbReference type="PANTHER" id="PTHR31672:SF13">
    <property type="entry name" value="F-BOX PROTEIN CPR30-LIKE"/>
    <property type="match status" value="1"/>
</dbReference>
<organism evidence="2 3">
    <name type="scientific">Citrullus colocynthis</name>
    <name type="common">colocynth</name>
    <dbReference type="NCBI Taxonomy" id="252529"/>
    <lineage>
        <taxon>Eukaryota</taxon>
        <taxon>Viridiplantae</taxon>
        <taxon>Streptophyta</taxon>
        <taxon>Embryophyta</taxon>
        <taxon>Tracheophyta</taxon>
        <taxon>Spermatophyta</taxon>
        <taxon>Magnoliopsida</taxon>
        <taxon>eudicotyledons</taxon>
        <taxon>Gunneridae</taxon>
        <taxon>Pentapetalae</taxon>
        <taxon>rosids</taxon>
        <taxon>fabids</taxon>
        <taxon>Cucurbitales</taxon>
        <taxon>Cucurbitaceae</taxon>
        <taxon>Benincaseae</taxon>
        <taxon>Citrullus</taxon>
    </lineage>
</organism>
<gene>
    <name evidence="2" type="ORF">CITCOLO1_LOCUS15301</name>
</gene>
<keyword evidence="3" id="KW-1185">Reference proteome</keyword>
<dbReference type="NCBIfam" id="TIGR01640">
    <property type="entry name" value="F_box_assoc_1"/>
    <property type="match status" value="1"/>
</dbReference>
<dbReference type="PANTHER" id="PTHR31672">
    <property type="entry name" value="BNACNNG10540D PROTEIN"/>
    <property type="match status" value="1"/>
</dbReference>
<name>A0ABP0YRJ6_9ROSI</name>